<accession>A0A8X6LU13</accession>
<reference evidence="1" key="1">
    <citation type="submission" date="2020-07" db="EMBL/GenBank/DDBJ databases">
        <title>Multicomponent nature underlies the extraordinary mechanical properties of spider dragline silk.</title>
        <authorList>
            <person name="Kono N."/>
            <person name="Nakamura H."/>
            <person name="Mori M."/>
            <person name="Yoshida Y."/>
            <person name="Ohtoshi R."/>
            <person name="Malay A.D."/>
            <person name="Moran D.A.P."/>
            <person name="Tomita M."/>
            <person name="Numata K."/>
            <person name="Arakawa K."/>
        </authorList>
    </citation>
    <scope>NUCLEOTIDE SEQUENCE</scope>
</reference>
<name>A0A8X6LU13_TRICU</name>
<gene>
    <name evidence="1" type="ORF">TNCT_93041</name>
</gene>
<dbReference type="Proteomes" id="UP000887116">
    <property type="component" value="Unassembled WGS sequence"/>
</dbReference>
<evidence type="ECO:0000313" key="1">
    <source>
        <dbReference type="EMBL" id="GFR22946.1"/>
    </source>
</evidence>
<organism evidence="1 2">
    <name type="scientific">Trichonephila clavata</name>
    <name type="common">Joro spider</name>
    <name type="synonym">Nephila clavata</name>
    <dbReference type="NCBI Taxonomy" id="2740835"/>
    <lineage>
        <taxon>Eukaryota</taxon>
        <taxon>Metazoa</taxon>
        <taxon>Ecdysozoa</taxon>
        <taxon>Arthropoda</taxon>
        <taxon>Chelicerata</taxon>
        <taxon>Arachnida</taxon>
        <taxon>Araneae</taxon>
        <taxon>Araneomorphae</taxon>
        <taxon>Entelegynae</taxon>
        <taxon>Araneoidea</taxon>
        <taxon>Nephilidae</taxon>
        <taxon>Trichonephila</taxon>
    </lineage>
</organism>
<sequence length="132" mass="15483">MLFTNLLGIKKKQFTYKCVANNPHRTLTYILCKKQTSERCVPTIYSKELVQNSQTDQFAWSHCRRMFACSFDPSVFRSIVDAMYGLRVAFGIHQPFFGTREAVRLPDEFFYRTRFIFNPGLTFPPLFEYPGV</sequence>
<dbReference type="OrthoDB" id="10482578at2759"/>
<protein>
    <submittedName>
        <fullName evidence="1">Uncharacterized protein</fullName>
    </submittedName>
</protein>
<dbReference type="AlphaFoldDB" id="A0A8X6LU13"/>
<keyword evidence="2" id="KW-1185">Reference proteome</keyword>
<evidence type="ECO:0000313" key="2">
    <source>
        <dbReference type="Proteomes" id="UP000887116"/>
    </source>
</evidence>
<proteinExistence type="predicted"/>
<comment type="caution">
    <text evidence="1">The sequence shown here is derived from an EMBL/GenBank/DDBJ whole genome shotgun (WGS) entry which is preliminary data.</text>
</comment>
<dbReference type="EMBL" id="BMAO01018377">
    <property type="protein sequence ID" value="GFR22946.1"/>
    <property type="molecule type" value="Genomic_DNA"/>
</dbReference>